<keyword evidence="2" id="KW-0539">Nucleus</keyword>
<dbReference type="AlphaFoldDB" id="A0A8B6E1M9"/>
<organism evidence="4 5">
    <name type="scientific">Mytilus galloprovincialis</name>
    <name type="common">Mediterranean mussel</name>
    <dbReference type="NCBI Taxonomy" id="29158"/>
    <lineage>
        <taxon>Eukaryota</taxon>
        <taxon>Metazoa</taxon>
        <taxon>Spiralia</taxon>
        <taxon>Lophotrochozoa</taxon>
        <taxon>Mollusca</taxon>
        <taxon>Bivalvia</taxon>
        <taxon>Autobranchia</taxon>
        <taxon>Pteriomorphia</taxon>
        <taxon>Mytilida</taxon>
        <taxon>Mytiloidea</taxon>
        <taxon>Mytilidae</taxon>
        <taxon>Mytilinae</taxon>
        <taxon>Mytilus</taxon>
    </lineage>
</organism>
<evidence type="ECO:0000256" key="2">
    <source>
        <dbReference type="ARBA" id="ARBA00023242"/>
    </source>
</evidence>
<dbReference type="InterPro" id="IPR023779">
    <property type="entry name" value="Chromodomain_CS"/>
</dbReference>
<dbReference type="PROSITE" id="PS50013">
    <property type="entry name" value="CHROMO_2"/>
    <property type="match status" value="1"/>
</dbReference>
<comment type="caution">
    <text evidence="4">The sequence shown here is derived from an EMBL/GenBank/DDBJ whole genome shotgun (WGS) entry which is preliminary data.</text>
</comment>
<evidence type="ECO:0000313" key="5">
    <source>
        <dbReference type="Proteomes" id="UP000596742"/>
    </source>
</evidence>
<dbReference type="Pfam" id="PF00385">
    <property type="entry name" value="Chromo"/>
    <property type="match status" value="1"/>
</dbReference>
<accession>A0A8B6E1M9</accession>
<gene>
    <name evidence="4" type="ORF">MGAL_10B078630</name>
</gene>
<dbReference type="InterPro" id="IPR023780">
    <property type="entry name" value="Chromo_domain"/>
</dbReference>
<dbReference type="SMART" id="SM00298">
    <property type="entry name" value="CHROMO"/>
    <property type="match status" value="1"/>
</dbReference>
<reference evidence="4" key="1">
    <citation type="submission" date="2018-11" db="EMBL/GenBank/DDBJ databases">
        <authorList>
            <person name="Alioto T."/>
            <person name="Alioto T."/>
        </authorList>
    </citation>
    <scope>NUCLEOTIDE SEQUENCE</scope>
</reference>
<protein>
    <recommendedName>
        <fullName evidence="3">Chromo domain-containing protein</fullName>
    </recommendedName>
</protein>
<dbReference type="SUPFAM" id="SSF54160">
    <property type="entry name" value="Chromo domain-like"/>
    <property type="match status" value="1"/>
</dbReference>
<dbReference type="Proteomes" id="UP000596742">
    <property type="component" value="Unassembled WGS sequence"/>
</dbReference>
<dbReference type="EMBL" id="UYJE01004387">
    <property type="protein sequence ID" value="VDI27604.1"/>
    <property type="molecule type" value="Genomic_DNA"/>
</dbReference>
<evidence type="ECO:0000256" key="1">
    <source>
        <dbReference type="ARBA" id="ARBA00004123"/>
    </source>
</evidence>
<dbReference type="InterPro" id="IPR016197">
    <property type="entry name" value="Chromo-like_dom_sf"/>
</dbReference>
<comment type="subcellular location">
    <subcellularLocation>
        <location evidence="1">Nucleus</location>
    </subcellularLocation>
</comment>
<name>A0A8B6E1M9_MYTGA</name>
<dbReference type="InterPro" id="IPR000953">
    <property type="entry name" value="Chromo/chromo_shadow_dom"/>
</dbReference>
<dbReference type="OrthoDB" id="5959797at2759"/>
<evidence type="ECO:0000313" key="4">
    <source>
        <dbReference type="EMBL" id="VDI27604.1"/>
    </source>
</evidence>
<evidence type="ECO:0000259" key="3">
    <source>
        <dbReference type="PROSITE" id="PS50013"/>
    </source>
</evidence>
<dbReference type="GO" id="GO:0005634">
    <property type="term" value="C:nucleus"/>
    <property type="evidence" value="ECO:0007669"/>
    <property type="project" value="UniProtKB-SubCell"/>
</dbReference>
<keyword evidence="5" id="KW-1185">Reference proteome</keyword>
<proteinExistence type="predicted"/>
<sequence>MASERSLRPKKDIDWKKLHFGEALPKEKAQIKRATFAETFEVERLISRKISKNEGHSYLVKWDGYHISESTWEPAIHLPDTILQTFECPNISSDRLQYASFNLEKSCSTATLFYWEQDCFRF</sequence>
<dbReference type="PROSITE" id="PS00598">
    <property type="entry name" value="CHROMO_1"/>
    <property type="match status" value="1"/>
</dbReference>
<feature type="domain" description="Chromo" evidence="3">
    <location>
        <begin position="40"/>
        <end position="91"/>
    </location>
</feature>
<dbReference type="Gene3D" id="2.40.50.40">
    <property type="match status" value="1"/>
</dbReference>